<dbReference type="Proteomes" id="UP001519308">
    <property type="component" value="Unassembled WGS sequence"/>
</dbReference>
<gene>
    <name evidence="2" type="ORF">J2Z44_004058</name>
</gene>
<accession>A0ABS4K8W6</accession>
<feature type="transmembrane region" description="Helical" evidence="1">
    <location>
        <begin position="73"/>
        <end position="91"/>
    </location>
</feature>
<sequence>MSSSLNNKRLRINLLILLLIRGALLFLNKVFSLYVLIFSINQNPINLILNALIIISILRLINPRLNRTLKSLVNFIASTFITMSLLFSLIFNTQPSYFYFPSPNSSKTLVVKEGAFFKGGIIRFYERKGLILVKDLKVVESTDDNYRPFSSNSYGLTWISNDSVEVTYGYGEGVYKNVSIELD</sequence>
<feature type="transmembrane region" description="Helical" evidence="1">
    <location>
        <begin position="43"/>
        <end position="61"/>
    </location>
</feature>
<evidence type="ECO:0000256" key="1">
    <source>
        <dbReference type="SAM" id="Phobius"/>
    </source>
</evidence>
<reference evidence="2 3" key="1">
    <citation type="submission" date="2021-03" db="EMBL/GenBank/DDBJ databases">
        <title>Genomic Encyclopedia of Type Strains, Phase IV (KMG-IV): sequencing the most valuable type-strain genomes for metagenomic binning, comparative biology and taxonomic classification.</title>
        <authorList>
            <person name="Goeker M."/>
        </authorList>
    </citation>
    <scope>NUCLEOTIDE SEQUENCE [LARGE SCALE GENOMIC DNA]</scope>
    <source>
        <strain evidence="2 3">DSM 28650</strain>
    </source>
</reference>
<feature type="transmembrane region" description="Helical" evidence="1">
    <location>
        <begin position="12"/>
        <end position="37"/>
    </location>
</feature>
<keyword evidence="1" id="KW-0472">Membrane</keyword>
<evidence type="ECO:0000313" key="2">
    <source>
        <dbReference type="EMBL" id="MBP2024203.1"/>
    </source>
</evidence>
<dbReference type="EMBL" id="JAGGLL010000054">
    <property type="protein sequence ID" value="MBP2024203.1"/>
    <property type="molecule type" value="Genomic_DNA"/>
</dbReference>
<keyword evidence="3" id="KW-1185">Reference proteome</keyword>
<keyword evidence="1" id="KW-0812">Transmembrane</keyword>
<organism evidence="2 3">
    <name type="scientific">Clostridium punense</name>
    <dbReference type="NCBI Taxonomy" id="1054297"/>
    <lineage>
        <taxon>Bacteria</taxon>
        <taxon>Bacillati</taxon>
        <taxon>Bacillota</taxon>
        <taxon>Clostridia</taxon>
        <taxon>Eubacteriales</taxon>
        <taxon>Clostridiaceae</taxon>
        <taxon>Clostridium</taxon>
    </lineage>
</organism>
<protein>
    <submittedName>
        <fullName evidence="2">Uncharacterized protein</fullName>
    </submittedName>
</protein>
<proteinExistence type="predicted"/>
<name>A0ABS4K8W6_9CLOT</name>
<evidence type="ECO:0000313" key="3">
    <source>
        <dbReference type="Proteomes" id="UP001519308"/>
    </source>
</evidence>
<keyword evidence="1" id="KW-1133">Transmembrane helix</keyword>
<comment type="caution">
    <text evidence="2">The sequence shown here is derived from an EMBL/GenBank/DDBJ whole genome shotgun (WGS) entry which is preliminary data.</text>
</comment>
<dbReference type="RefSeq" id="WP_021283090.1">
    <property type="nucleotide sequence ID" value="NZ_JAGGLL010000054.1"/>
</dbReference>